<feature type="region of interest" description="Disordered" evidence="1">
    <location>
        <begin position="128"/>
        <end position="147"/>
    </location>
</feature>
<organism evidence="3 4">
    <name type="scientific">Vitrella brassicaformis (strain CCMP3155)</name>
    <dbReference type="NCBI Taxonomy" id="1169540"/>
    <lineage>
        <taxon>Eukaryota</taxon>
        <taxon>Sar</taxon>
        <taxon>Alveolata</taxon>
        <taxon>Colpodellida</taxon>
        <taxon>Vitrellaceae</taxon>
        <taxon>Vitrella</taxon>
    </lineage>
</organism>
<feature type="domain" description="CCHC-type" evidence="2">
    <location>
        <begin position="237"/>
        <end position="248"/>
    </location>
</feature>
<proteinExistence type="predicted"/>
<feature type="domain" description="CCHC-type" evidence="2">
    <location>
        <begin position="199"/>
        <end position="216"/>
    </location>
</feature>
<dbReference type="PhylomeDB" id="A0A0G4EIE7"/>
<dbReference type="Gene3D" id="3.90.228.10">
    <property type="match status" value="1"/>
</dbReference>
<gene>
    <name evidence="3" type="ORF">Vbra_5016</name>
</gene>
<dbReference type="AlphaFoldDB" id="A0A0G4EIE7"/>
<evidence type="ECO:0000256" key="1">
    <source>
        <dbReference type="SAM" id="MobiDB-lite"/>
    </source>
</evidence>
<dbReference type="SUPFAM" id="SSF56399">
    <property type="entry name" value="ADP-ribosylation"/>
    <property type="match status" value="1"/>
</dbReference>
<evidence type="ECO:0000259" key="2">
    <source>
        <dbReference type="SMART" id="SM00343"/>
    </source>
</evidence>
<dbReference type="VEuPathDB" id="CryptoDB:Vbra_5016"/>
<accession>A0A0G4EIE7</accession>
<feature type="compositionally biased region" description="Low complexity" evidence="1">
    <location>
        <begin position="92"/>
        <end position="105"/>
    </location>
</feature>
<evidence type="ECO:0000313" key="3">
    <source>
        <dbReference type="EMBL" id="CEL95778.1"/>
    </source>
</evidence>
<feature type="region of interest" description="Disordered" evidence="1">
    <location>
        <begin position="1"/>
        <end position="111"/>
    </location>
</feature>
<sequence>MSQASKSGGCKIPSCTHPNCQRTGKHYCKTCGDTDSDHYSSACPTLKKPSPEAGDSDSGGEGDDGNDSDSSKSDSEARSSASGRRSRRRSRSQASTSASSTSCAGNNPMQPDLMQHLTAQLLASMMQSPPAGASCQQNSSNEQGANAAPAVDQRLLAAMLLSNLTISSQQGGGSSSRGRSPSPPRCPVRGCRKDHSRHKCRRCGKINDHLTRDCMKCLVKGCKTKHKQHYCRLSGDKDSKHWAKDCPKAVTLYHQTSIAAGQAIAAGRNMKPGTGGLVGGGIYFAASEQITNNKALHRGCMIEARVYLGRVKTITKAQIAQHTLQSLQQEKYDSIHVTAMVTGDEYIVFSQQQVRLRKVWDMATKAEIPITHHDL</sequence>
<feature type="compositionally biased region" description="Polar residues" evidence="1">
    <location>
        <begin position="134"/>
        <end position="144"/>
    </location>
</feature>
<dbReference type="Proteomes" id="UP000041254">
    <property type="component" value="Unassembled WGS sequence"/>
</dbReference>
<dbReference type="SMART" id="SM00343">
    <property type="entry name" value="ZnF_C2HC"/>
    <property type="match status" value="3"/>
</dbReference>
<protein>
    <recommendedName>
        <fullName evidence="2">CCHC-type domain-containing protein</fullName>
    </recommendedName>
</protein>
<dbReference type="GO" id="GO:0008270">
    <property type="term" value="F:zinc ion binding"/>
    <property type="evidence" value="ECO:0007669"/>
    <property type="project" value="InterPro"/>
</dbReference>
<dbReference type="InterPro" id="IPR001878">
    <property type="entry name" value="Znf_CCHC"/>
</dbReference>
<feature type="compositionally biased region" description="Acidic residues" evidence="1">
    <location>
        <begin position="54"/>
        <end position="67"/>
    </location>
</feature>
<dbReference type="InParanoid" id="A0A0G4EIE7"/>
<dbReference type="OrthoDB" id="439270at2759"/>
<feature type="domain" description="CCHC-type" evidence="2">
    <location>
        <begin position="27"/>
        <end position="45"/>
    </location>
</feature>
<keyword evidence="4" id="KW-1185">Reference proteome</keyword>
<dbReference type="EMBL" id="CDMY01000238">
    <property type="protein sequence ID" value="CEL95778.1"/>
    <property type="molecule type" value="Genomic_DNA"/>
</dbReference>
<dbReference type="GO" id="GO:0003676">
    <property type="term" value="F:nucleic acid binding"/>
    <property type="evidence" value="ECO:0007669"/>
    <property type="project" value="InterPro"/>
</dbReference>
<evidence type="ECO:0000313" key="4">
    <source>
        <dbReference type="Proteomes" id="UP000041254"/>
    </source>
</evidence>
<feature type="region of interest" description="Disordered" evidence="1">
    <location>
        <begin position="167"/>
        <end position="193"/>
    </location>
</feature>
<name>A0A0G4EIE7_VITBC</name>
<reference evidence="3 4" key="1">
    <citation type="submission" date="2014-11" db="EMBL/GenBank/DDBJ databases">
        <authorList>
            <person name="Zhu J."/>
            <person name="Qi W."/>
            <person name="Song R."/>
        </authorList>
    </citation>
    <scope>NUCLEOTIDE SEQUENCE [LARGE SCALE GENOMIC DNA]</scope>
</reference>